<dbReference type="Proteomes" id="UP000053841">
    <property type="component" value="Unassembled WGS sequence"/>
</dbReference>
<dbReference type="CDD" id="cd18186">
    <property type="entry name" value="BTB_POZ_ZBTB_KLHL-like"/>
    <property type="match status" value="1"/>
</dbReference>
<dbReference type="EMBL" id="KI964639">
    <property type="protein sequence ID" value="EUC32209.1"/>
    <property type="molecule type" value="Genomic_DNA"/>
</dbReference>
<dbReference type="RefSeq" id="XP_007713486.1">
    <property type="nucleotide sequence ID" value="XM_007715296.1"/>
</dbReference>
<keyword evidence="4" id="KW-1185">Reference proteome</keyword>
<dbReference type="HOGENOM" id="CLU_056399_2_1_1"/>
<dbReference type="InterPro" id="IPR000210">
    <property type="entry name" value="BTB/POZ_dom"/>
</dbReference>
<dbReference type="Gene3D" id="3.30.710.10">
    <property type="entry name" value="Potassium Channel Kv1.1, Chain A"/>
    <property type="match status" value="1"/>
</dbReference>
<dbReference type="AlphaFoldDB" id="W6Y9W2"/>
<dbReference type="InterPro" id="IPR011333">
    <property type="entry name" value="SKP1/BTB/POZ_sf"/>
</dbReference>
<proteinExistence type="predicted"/>
<organism evidence="3 4">
    <name type="scientific">Cochliobolus carbonum (strain 26-R-13)</name>
    <name type="common">Maize leaf spot fungus</name>
    <name type="synonym">Bipolaris zeicola</name>
    <dbReference type="NCBI Taxonomy" id="930089"/>
    <lineage>
        <taxon>Eukaryota</taxon>
        <taxon>Fungi</taxon>
        <taxon>Dikarya</taxon>
        <taxon>Ascomycota</taxon>
        <taxon>Pezizomycotina</taxon>
        <taxon>Dothideomycetes</taxon>
        <taxon>Pleosporomycetidae</taxon>
        <taxon>Pleosporales</taxon>
        <taxon>Pleosporineae</taxon>
        <taxon>Pleosporaceae</taxon>
        <taxon>Bipolaris</taxon>
    </lineage>
</organism>
<sequence length="310" mass="35432">MIQSEVFIFNIGKDSRRRSFSVHSKVVAATSSYFRALVNNGMVESCTKTVEYPDVEPEDFARFIEYAYRKDYCVPTWVHEKTDEKDKALPSPPRSWFGQHSSIPLSGQPARQARIGLPSPTPLFGQPAPQAGFGQPSSKTLFDQSLPEKKKKPTFEGGDAVRAHFDTRSYLAAEDPRTVMLVTFEPKHNIAPNQDFTPVFLGHARLYTFACMRGVDPLRRLTLHKLHRTLLGFQLYSRRVWDIVELARYAYNQGEDRKVDGTKDELRQLVLEYIVREVTVFGKHPAFLLLLEEGGEFVVDFWSLVSKEKI</sequence>
<dbReference type="eggNOG" id="ENOG502SFZQ">
    <property type="taxonomic scope" value="Eukaryota"/>
</dbReference>
<gene>
    <name evidence="3" type="ORF">COCCADRAFT_99288</name>
</gene>
<dbReference type="Pfam" id="PF00651">
    <property type="entry name" value="BTB"/>
    <property type="match status" value="1"/>
</dbReference>
<evidence type="ECO:0000313" key="3">
    <source>
        <dbReference type="EMBL" id="EUC32209.1"/>
    </source>
</evidence>
<dbReference type="GeneID" id="19154772"/>
<evidence type="ECO:0000256" key="1">
    <source>
        <dbReference type="SAM" id="MobiDB-lite"/>
    </source>
</evidence>
<dbReference type="PANTHER" id="PTHR47843:SF5">
    <property type="entry name" value="BTB_POZ DOMAIN PROTEIN"/>
    <property type="match status" value="1"/>
</dbReference>
<evidence type="ECO:0000313" key="4">
    <source>
        <dbReference type="Proteomes" id="UP000053841"/>
    </source>
</evidence>
<dbReference type="STRING" id="930089.W6Y9W2"/>
<accession>W6Y9W2</accession>
<protein>
    <recommendedName>
        <fullName evidence="2">BTB domain-containing protein</fullName>
    </recommendedName>
</protein>
<feature type="region of interest" description="Disordered" evidence="1">
    <location>
        <begin position="124"/>
        <end position="156"/>
    </location>
</feature>
<dbReference type="OrthoDB" id="9997739at2759"/>
<dbReference type="PANTHER" id="PTHR47843">
    <property type="entry name" value="BTB DOMAIN-CONTAINING PROTEIN-RELATED"/>
    <property type="match status" value="1"/>
</dbReference>
<dbReference type="PROSITE" id="PS50097">
    <property type="entry name" value="BTB"/>
    <property type="match status" value="1"/>
</dbReference>
<name>W6Y9W2_COCC2</name>
<dbReference type="KEGG" id="bze:COCCADRAFT_99288"/>
<feature type="domain" description="BTB" evidence="2">
    <location>
        <begin position="5"/>
        <end position="76"/>
    </location>
</feature>
<dbReference type="SUPFAM" id="SSF54695">
    <property type="entry name" value="POZ domain"/>
    <property type="match status" value="1"/>
</dbReference>
<reference evidence="3 4" key="1">
    <citation type="journal article" date="2013" name="PLoS Genet.">
        <title>Comparative genome structure, secondary metabolite, and effector coding capacity across Cochliobolus pathogens.</title>
        <authorList>
            <person name="Condon B.J."/>
            <person name="Leng Y."/>
            <person name="Wu D."/>
            <person name="Bushley K.E."/>
            <person name="Ohm R.A."/>
            <person name="Otillar R."/>
            <person name="Martin J."/>
            <person name="Schackwitz W."/>
            <person name="Grimwood J."/>
            <person name="MohdZainudin N."/>
            <person name="Xue C."/>
            <person name="Wang R."/>
            <person name="Manning V.A."/>
            <person name="Dhillon B."/>
            <person name="Tu Z.J."/>
            <person name="Steffenson B.J."/>
            <person name="Salamov A."/>
            <person name="Sun H."/>
            <person name="Lowry S."/>
            <person name="LaButti K."/>
            <person name="Han J."/>
            <person name="Copeland A."/>
            <person name="Lindquist E."/>
            <person name="Barry K."/>
            <person name="Schmutz J."/>
            <person name="Baker S.E."/>
            <person name="Ciuffetti L.M."/>
            <person name="Grigoriev I.V."/>
            <person name="Zhong S."/>
            <person name="Turgeon B.G."/>
        </authorList>
    </citation>
    <scope>NUCLEOTIDE SEQUENCE [LARGE SCALE GENOMIC DNA]</scope>
    <source>
        <strain evidence="3 4">26-R-13</strain>
    </source>
</reference>
<evidence type="ECO:0000259" key="2">
    <source>
        <dbReference type="PROSITE" id="PS50097"/>
    </source>
</evidence>